<protein>
    <submittedName>
        <fullName evidence="3">General transcription factor 3C polypeptide 6</fullName>
    </submittedName>
</protein>
<dbReference type="PANTHER" id="PTHR21860:SF2">
    <property type="entry name" value="GENERAL TRANSCRIPTION FACTOR 3C POLYPEPTIDE 6"/>
    <property type="match status" value="1"/>
</dbReference>
<name>A0A6J2K6D6_BOMMA</name>
<organism evidence="2 3">
    <name type="scientific">Bombyx mandarina</name>
    <name type="common">Wild silk moth</name>
    <name type="synonym">Wild silkworm</name>
    <dbReference type="NCBI Taxonomy" id="7092"/>
    <lineage>
        <taxon>Eukaryota</taxon>
        <taxon>Metazoa</taxon>
        <taxon>Ecdysozoa</taxon>
        <taxon>Arthropoda</taxon>
        <taxon>Hexapoda</taxon>
        <taxon>Insecta</taxon>
        <taxon>Pterygota</taxon>
        <taxon>Neoptera</taxon>
        <taxon>Endopterygota</taxon>
        <taxon>Lepidoptera</taxon>
        <taxon>Glossata</taxon>
        <taxon>Ditrysia</taxon>
        <taxon>Bombycoidea</taxon>
        <taxon>Bombycidae</taxon>
        <taxon>Bombycinae</taxon>
        <taxon>Bombyx</taxon>
    </lineage>
</organism>
<dbReference type="Pfam" id="PF10419">
    <property type="entry name" value="TFIIIC_sub6"/>
    <property type="match status" value="1"/>
</dbReference>
<evidence type="ECO:0000313" key="2">
    <source>
        <dbReference type="Proteomes" id="UP000504629"/>
    </source>
</evidence>
<keyword evidence="2" id="KW-1185">Reference proteome</keyword>
<evidence type="ECO:0000313" key="3">
    <source>
        <dbReference type="RefSeq" id="XP_028035839.1"/>
    </source>
</evidence>
<dbReference type="InterPro" id="IPR042771">
    <property type="entry name" value="GTF3C6-like"/>
</dbReference>
<dbReference type="GO" id="GO:0006383">
    <property type="term" value="P:transcription by RNA polymerase III"/>
    <property type="evidence" value="ECO:0007669"/>
    <property type="project" value="InterPro"/>
</dbReference>
<evidence type="ECO:0000259" key="1">
    <source>
        <dbReference type="Pfam" id="PF10419"/>
    </source>
</evidence>
<dbReference type="GO" id="GO:0000127">
    <property type="term" value="C:transcription factor TFIIIC complex"/>
    <property type="evidence" value="ECO:0007669"/>
    <property type="project" value="TreeGrafter"/>
</dbReference>
<dbReference type="GeneID" id="114247167"/>
<dbReference type="PANTHER" id="PTHR21860">
    <property type="entry name" value="TRANSCRIPTION INITIATION FACTOR IIIC TFIIIC , POLYPEPTIDE 6-RELATED"/>
    <property type="match status" value="1"/>
</dbReference>
<feature type="domain" description="Transcription factor TFIIIC triple barrel" evidence="1">
    <location>
        <begin position="30"/>
        <end position="121"/>
    </location>
</feature>
<accession>A0A6J2K6D6</accession>
<reference evidence="3" key="1">
    <citation type="submission" date="2025-08" db="UniProtKB">
        <authorList>
            <consortium name="RefSeq"/>
        </authorList>
    </citation>
    <scope>IDENTIFICATION</scope>
    <source>
        <tissue evidence="3">Silk gland</tissue>
    </source>
</reference>
<sequence>MVENLKLGQGLVCFSFIKLKMENDALDDCEEEILVYLEFKDSVNIEKYRNIHILGIDSKNPIVQMDDTFYIGKYDNPFGTYLFFEEDPSPNTDDPLFDRLSEKNLKYVCKTRKCIQMQHAYVSPKEGEDCVPGNQSNKIDDDVKAVNFKTVQEAINTFKTEYRDKTLEPILID</sequence>
<dbReference type="Gene3D" id="2.60.40.4370">
    <property type="match status" value="1"/>
</dbReference>
<proteinExistence type="predicted"/>
<dbReference type="Proteomes" id="UP000504629">
    <property type="component" value="Unplaced"/>
</dbReference>
<dbReference type="RefSeq" id="XP_028035839.1">
    <property type="nucleotide sequence ID" value="XM_028180038.1"/>
</dbReference>
<dbReference type="InterPro" id="IPR019481">
    <property type="entry name" value="TFIIIC_triple_barrel"/>
</dbReference>
<dbReference type="KEGG" id="bman:114247167"/>
<dbReference type="AlphaFoldDB" id="A0A6J2K6D6"/>
<gene>
    <name evidence="3" type="primary">LOC114247167</name>
</gene>
<dbReference type="OrthoDB" id="1877767at2759"/>